<keyword evidence="2" id="KW-0808">Transferase</keyword>
<comment type="similarity">
    <text evidence="4">Belongs to the class I-like SAM-binding methyltransferase superfamily.</text>
</comment>
<dbReference type="InterPro" id="IPR051654">
    <property type="entry name" value="Meroterpenoid_MTases"/>
</dbReference>
<dbReference type="Pfam" id="PF13649">
    <property type="entry name" value="Methyltransf_25"/>
    <property type="match status" value="1"/>
</dbReference>
<dbReference type="PANTHER" id="PTHR35897">
    <property type="entry name" value="METHYLTRANSFERASE AUSD"/>
    <property type="match status" value="1"/>
</dbReference>
<dbReference type="GO" id="GO:0016740">
    <property type="term" value="F:transferase activity"/>
    <property type="evidence" value="ECO:0007669"/>
    <property type="project" value="UniProtKB-KW"/>
</dbReference>
<dbReference type="AlphaFoldDB" id="A0A8H3FN36"/>
<evidence type="ECO:0000256" key="2">
    <source>
        <dbReference type="ARBA" id="ARBA00022679"/>
    </source>
</evidence>
<dbReference type="OrthoDB" id="2094832at2759"/>
<protein>
    <recommendedName>
        <fullName evidence="5">Methyltransferase domain-containing protein</fullName>
    </recommendedName>
</protein>
<accession>A0A8H3FN36</accession>
<keyword evidence="3" id="KW-0949">S-adenosyl-L-methionine</keyword>
<gene>
    <name evidence="6" type="ORF">HETSPECPRED_007276</name>
</gene>
<evidence type="ECO:0000313" key="6">
    <source>
        <dbReference type="EMBL" id="CAF9929066.1"/>
    </source>
</evidence>
<evidence type="ECO:0000259" key="5">
    <source>
        <dbReference type="Pfam" id="PF13649"/>
    </source>
</evidence>
<keyword evidence="7" id="KW-1185">Reference proteome</keyword>
<dbReference type="InterPro" id="IPR029063">
    <property type="entry name" value="SAM-dependent_MTases_sf"/>
</dbReference>
<feature type="domain" description="Methyltransferase" evidence="5">
    <location>
        <begin position="99"/>
        <end position="198"/>
    </location>
</feature>
<dbReference type="SUPFAM" id="SSF53335">
    <property type="entry name" value="S-adenosyl-L-methionine-dependent methyltransferases"/>
    <property type="match status" value="1"/>
</dbReference>
<proteinExistence type="inferred from homology"/>
<evidence type="ECO:0000256" key="3">
    <source>
        <dbReference type="ARBA" id="ARBA00022691"/>
    </source>
</evidence>
<evidence type="ECO:0000256" key="4">
    <source>
        <dbReference type="ARBA" id="ARBA00038314"/>
    </source>
</evidence>
<reference evidence="6" key="1">
    <citation type="submission" date="2021-03" db="EMBL/GenBank/DDBJ databases">
        <authorList>
            <person name="Tagirdzhanova G."/>
        </authorList>
    </citation>
    <scope>NUCLEOTIDE SEQUENCE</scope>
</reference>
<dbReference type="Proteomes" id="UP000664521">
    <property type="component" value="Unassembled WGS sequence"/>
</dbReference>
<comment type="pathway">
    <text evidence="1">Secondary metabolite biosynthesis.</text>
</comment>
<comment type="caution">
    <text evidence="6">The sequence shown here is derived from an EMBL/GenBank/DDBJ whole genome shotgun (WGS) entry which is preliminary data.</text>
</comment>
<dbReference type="PANTHER" id="PTHR35897:SF1">
    <property type="entry name" value="METHYLTRANSFERASE AUSD"/>
    <property type="match status" value="1"/>
</dbReference>
<dbReference type="EMBL" id="CAJPDS010000050">
    <property type="protein sequence ID" value="CAF9929066.1"/>
    <property type="molecule type" value="Genomic_DNA"/>
</dbReference>
<evidence type="ECO:0000313" key="7">
    <source>
        <dbReference type="Proteomes" id="UP000664521"/>
    </source>
</evidence>
<name>A0A8H3FN36_9LECA</name>
<dbReference type="Gene3D" id="3.40.50.150">
    <property type="entry name" value="Vaccinia Virus protein VP39"/>
    <property type="match status" value="1"/>
</dbReference>
<organism evidence="6 7">
    <name type="scientific">Heterodermia speciosa</name>
    <dbReference type="NCBI Taxonomy" id="116794"/>
    <lineage>
        <taxon>Eukaryota</taxon>
        <taxon>Fungi</taxon>
        <taxon>Dikarya</taxon>
        <taxon>Ascomycota</taxon>
        <taxon>Pezizomycotina</taxon>
        <taxon>Lecanoromycetes</taxon>
        <taxon>OSLEUM clade</taxon>
        <taxon>Lecanoromycetidae</taxon>
        <taxon>Caliciales</taxon>
        <taxon>Physciaceae</taxon>
        <taxon>Heterodermia</taxon>
    </lineage>
</organism>
<evidence type="ECO:0000256" key="1">
    <source>
        <dbReference type="ARBA" id="ARBA00005179"/>
    </source>
</evidence>
<sequence length="282" mass="31957">MASTVAPQPGPSPSKDVQWFLPEITEVNPAFRVVMEDYSKIPPEEVKSHILNIREKAWQTFPYPCIGQFSFLTLSVASHACYPRVLSTLSTPGSKATLLDLGCCLAQDIRKLVSDGALADNLHACDLEYGFIELGYELFADRDVLKSHFFAADIFDERGRLSETEGIFDFIHVGSFLHLFTQEDQIRACKRIVKLMKPYEGSTVFGRQMGNLKATAVPNFLQGGTMWQHDPRSFEHMWQVVGEETGTRWDVRTELDSAEGMNQRHWSSEGCRRLKFEVTRLS</sequence>
<dbReference type="InterPro" id="IPR041698">
    <property type="entry name" value="Methyltransf_25"/>
</dbReference>